<dbReference type="Pfam" id="PF00132">
    <property type="entry name" value="Hexapep"/>
    <property type="match status" value="1"/>
</dbReference>
<dbReference type="GO" id="GO:0009001">
    <property type="term" value="F:serine O-acetyltransferase activity"/>
    <property type="evidence" value="ECO:0007669"/>
    <property type="project" value="UniProtKB-EC"/>
</dbReference>
<name>A0A2N7X8W9_9BURK</name>
<evidence type="ECO:0000313" key="8">
    <source>
        <dbReference type="Proteomes" id="UP000235777"/>
    </source>
</evidence>
<evidence type="ECO:0000313" key="7">
    <source>
        <dbReference type="EMBL" id="PMS38193.1"/>
    </source>
</evidence>
<keyword evidence="8" id="KW-1185">Reference proteome</keyword>
<evidence type="ECO:0000256" key="6">
    <source>
        <dbReference type="ARBA" id="ARBA00049486"/>
    </source>
</evidence>
<organism evidence="7 8">
    <name type="scientific">Trinickia symbiotica</name>
    <dbReference type="NCBI Taxonomy" id="863227"/>
    <lineage>
        <taxon>Bacteria</taxon>
        <taxon>Pseudomonadati</taxon>
        <taxon>Pseudomonadota</taxon>
        <taxon>Betaproteobacteria</taxon>
        <taxon>Burkholderiales</taxon>
        <taxon>Burkholderiaceae</taxon>
        <taxon>Trinickia</taxon>
    </lineage>
</organism>
<reference evidence="7 8" key="1">
    <citation type="submission" date="2018-01" db="EMBL/GenBank/DDBJ databases">
        <title>Whole genome analyses suggest that Burkholderia sensu lato contains two further novel genera in the rhizoxinica-symbiotica group Mycetohabitans gen. nov., and Trinickia gen. nov.: implications for the evolution of diazotrophy and nodulation in the Burkholderiaceae.</title>
        <authorList>
            <person name="Estrada-de los Santos P."/>
            <person name="Palmer M."/>
            <person name="Chavez-Ramirez B."/>
            <person name="Beukes C."/>
            <person name="Steenkamp E.T."/>
            <person name="Hirsch A.M."/>
            <person name="Manyaka P."/>
            <person name="Maluk M."/>
            <person name="Lafos M."/>
            <person name="Crook M."/>
            <person name="Gross E."/>
            <person name="Simon M.F."/>
            <person name="Bueno dos Reis Junior F."/>
            <person name="Poole P.S."/>
            <person name="Venter S.N."/>
            <person name="James E.K."/>
        </authorList>
    </citation>
    <scope>NUCLEOTIDE SEQUENCE [LARGE SCALE GENOMIC DNA]</scope>
    <source>
        <strain evidence="7 8">JPY 581</strain>
    </source>
</reference>
<keyword evidence="3" id="KW-0028">Amino-acid biosynthesis</keyword>
<proteinExistence type="inferred from homology"/>
<evidence type="ECO:0000256" key="4">
    <source>
        <dbReference type="ARBA" id="ARBA00022679"/>
    </source>
</evidence>
<keyword evidence="5" id="KW-0012">Acyltransferase</keyword>
<dbReference type="STRING" id="863227.GCA_000373005_00080"/>
<sequence length="342" mass="36569">MALFDIDEILGSLQAVRRRWRDEQKRAIEPGGRDLPSRDALAEVITALKGVLFPMRLGPTDLRQDSENFYVAHALDAALHALLAQVRLELLYVARRETGDGGAAPQGDFLRVVPHGDSLSVVPHGDSLSVVDARAIKAVQAFAQRLPQIRALLDTDVIAAYHGDPAAGSVDEVLLCYPGVLAMIHHRLAHELYRLGLPLLARIVAELAHAETGIDIHPGARIGAGFFIDHGTGVVIGETAIIGERVRLYQAVTLGAKRFPRDADGHLEKGLARHPIVEDDVVVYAGATILGRVTIGRGATIGGNVWITHDVAPGSHVTQASLRNESARSSEIAVGLTIGAHG</sequence>
<gene>
    <name evidence="7" type="ORF">C0Z20_05285</name>
</gene>
<accession>A0A2N7X8W9</accession>
<evidence type="ECO:0000256" key="1">
    <source>
        <dbReference type="ARBA" id="ARBA00007274"/>
    </source>
</evidence>
<dbReference type="InterPro" id="IPR053376">
    <property type="entry name" value="Serine_acetyltransferase"/>
</dbReference>
<dbReference type="GO" id="GO:0008652">
    <property type="term" value="P:amino acid biosynthetic process"/>
    <property type="evidence" value="ECO:0007669"/>
    <property type="project" value="UniProtKB-KW"/>
</dbReference>
<dbReference type="Proteomes" id="UP000235777">
    <property type="component" value="Unassembled WGS sequence"/>
</dbReference>
<dbReference type="Gene3D" id="1.10.3130.10">
    <property type="entry name" value="serine acetyltransferase, domain 1"/>
    <property type="match status" value="1"/>
</dbReference>
<dbReference type="SUPFAM" id="SSF51161">
    <property type="entry name" value="Trimeric LpxA-like enzymes"/>
    <property type="match status" value="1"/>
</dbReference>
<dbReference type="EMBL" id="PNYC01000002">
    <property type="protein sequence ID" value="PMS38193.1"/>
    <property type="molecule type" value="Genomic_DNA"/>
</dbReference>
<dbReference type="InterPro" id="IPR045304">
    <property type="entry name" value="LbH_SAT"/>
</dbReference>
<dbReference type="InterPro" id="IPR042122">
    <property type="entry name" value="Ser_AcTrfase_N_sf"/>
</dbReference>
<evidence type="ECO:0000256" key="2">
    <source>
        <dbReference type="ARBA" id="ARBA00013266"/>
    </source>
</evidence>
<comment type="similarity">
    <text evidence="1">Belongs to the transferase hexapeptide repeat family.</text>
</comment>
<dbReference type="EC" id="2.3.1.30" evidence="2"/>
<comment type="catalytic activity">
    <reaction evidence="6">
        <text>L-serine + acetyl-CoA = O-acetyl-L-serine + CoA</text>
        <dbReference type="Rhea" id="RHEA:24560"/>
        <dbReference type="ChEBI" id="CHEBI:33384"/>
        <dbReference type="ChEBI" id="CHEBI:57287"/>
        <dbReference type="ChEBI" id="CHEBI:57288"/>
        <dbReference type="ChEBI" id="CHEBI:58340"/>
        <dbReference type="EC" id="2.3.1.30"/>
    </reaction>
</comment>
<dbReference type="OrthoDB" id="9801456at2"/>
<protein>
    <recommendedName>
        <fullName evidence="2">serine O-acetyltransferase</fullName>
        <ecNumber evidence="2">2.3.1.30</ecNumber>
    </recommendedName>
</protein>
<dbReference type="CDD" id="cd03354">
    <property type="entry name" value="LbH_SAT"/>
    <property type="match status" value="1"/>
</dbReference>
<dbReference type="RefSeq" id="WP_018438573.1">
    <property type="nucleotide sequence ID" value="NZ_KB890164.1"/>
</dbReference>
<dbReference type="InterPro" id="IPR001451">
    <property type="entry name" value="Hexapep"/>
</dbReference>
<dbReference type="AlphaFoldDB" id="A0A2N7X8W9"/>
<dbReference type="NCBIfam" id="NF041874">
    <property type="entry name" value="EPS_EpsC"/>
    <property type="match status" value="1"/>
</dbReference>
<evidence type="ECO:0000256" key="5">
    <source>
        <dbReference type="ARBA" id="ARBA00023315"/>
    </source>
</evidence>
<comment type="caution">
    <text evidence="7">The sequence shown here is derived from an EMBL/GenBank/DDBJ whole genome shotgun (WGS) entry which is preliminary data.</text>
</comment>
<dbReference type="FunFam" id="2.160.10.10:FF:000015">
    <property type="entry name" value="Serine acetyltransferase, plasmid"/>
    <property type="match status" value="1"/>
</dbReference>
<dbReference type="InterPro" id="IPR011004">
    <property type="entry name" value="Trimer_LpxA-like_sf"/>
</dbReference>
<dbReference type="PANTHER" id="PTHR42811">
    <property type="entry name" value="SERINE ACETYLTRANSFERASE"/>
    <property type="match status" value="1"/>
</dbReference>
<keyword evidence="4 7" id="KW-0808">Transferase</keyword>
<evidence type="ECO:0000256" key="3">
    <source>
        <dbReference type="ARBA" id="ARBA00022605"/>
    </source>
</evidence>
<dbReference type="Gene3D" id="2.160.10.10">
    <property type="entry name" value="Hexapeptide repeat proteins"/>
    <property type="match status" value="1"/>
</dbReference>